<evidence type="ECO:0000256" key="3">
    <source>
        <dbReference type="ARBA" id="ARBA00022475"/>
    </source>
</evidence>
<feature type="domain" description="MgtC/SapB/SrpB/YhiD N-terminal" evidence="8">
    <location>
        <begin position="15"/>
        <end position="140"/>
    </location>
</feature>
<dbReference type="PANTHER" id="PTHR33778">
    <property type="entry name" value="PROTEIN MGTC"/>
    <property type="match status" value="1"/>
</dbReference>
<evidence type="ECO:0000313" key="10">
    <source>
        <dbReference type="Proteomes" id="UP001623592"/>
    </source>
</evidence>
<keyword evidence="5 7" id="KW-1133">Transmembrane helix</keyword>
<keyword evidence="3" id="KW-1003">Cell membrane</keyword>
<organism evidence="9 10">
    <name type="scientific">Clostridium neuense</name>
    <dbReference type="NCBI Taxonomy" id="1728934"/>
    <lineage>
        <taxon>Bacteria</taxon>
        <taxon>Bacillati</taxon>
        <taxon>Bacillota</taxon>
        <taxon>Clostridia</taxon>
        <taxon>Eubacteriales</taxon>
        <taxon>Clostridiaceae</taxon>
        <taxon>Clostridium</taxon>
    </lineage>
</organism>
<protein>
    <submittedName>
        <fullName evidence="9">MgtC/SapB family protein</fullName>
    </submittedName>
</protein>
<comment type="caution">
    <text evidence="9">The sequence shown here is derived from an EMBL/GenBank/DDBJ whole genome shotgun (WGS) entry which is preliminary data.</text>
</comment>
<dbReference type="PANTHER" id="PTHR33778:SF1">
    <property type="entry name" value="MAGNESIUM TRANSPORTER YHID-RELATED"/>
    <property type="match status" value="1"/>
</dbReference>
<gene>
    <name evidence="9" type="ORF">ACJDT4_22465</name>
</gene>
<evidence type="ECO:0000256" key="4">
    <source>
        <dbReference type="ARBA" id="ARBA00022692"/>
    </source>
</evidence>
<sequence length="231" mass="25479">MTLFSSLQFEYLIRILIAGLCGGIIGYERENRMKEAGIRTHFIVCLSAALMMIVSKYGFQDQIGTNDISLDPSRIAAQVVSGVGFLGAGMIFMKRQSIKGLTTAAGIWATAGIGLAFGAGLYIIGLISSAIIVIAQTILHRNFSWLSIPRIEGITLKISNEPEVLEYIEEMLKKESIKIMNFKAKRGKPDNATNNSKSIELELTLKVPQTYDAPKLLSLMEKNSNIRYLEI</sequence>
<dbReference type="Proteomes" id="UP001623592">
    <property type="component" value="Unassembled WGS sequence"/>
</dbReference>
<evidence type="ECO:0000256" key="2">
    <source>
        <dbReference type="ARBA" id="ARBA00009298"/>
    </source>
</evidence>
<dbReference type="InterPro" id="IPR003416">
    <property type="entry name" value="MgtC/SapB/SrpB/YhiD_fam"/>
</dbReference>
<keyword evidence="6 7" id="KW-0472">Membrane</keyword>
<comment type="subcellular location">
    <subcellularLocation>
        <location evidence="1">Cell membrane</location>
        <topology evidence="1">Multi-pass membrane protein</topology>
    </subcellularLocation>
</comment>
<feature type="transmembrane region" description="Helical" evidence="7">
    <location>
        <begin position="75"/>
        <end position="93"/>
    </location>
</feature>
<accession>A0ABW8TKR8</accession>
<dbReference type="Pfam" id="PF02308">
    <property type="entry name" value="MgtC"/>
    <property type="match status" value="1"/>
</dbReference>
<name>A0ABW8TKR8_9CLOT</name>
<keyword evidence="10" id="KW-1185">Reference proteome</keyword>
<evidence type="ECO:0000259" key="8">
    <source>
        <dbReference type="Pfam" id="PF02308"/>
    </source>
</evidence>
<evidence type="ECO:0000256" key="5">
    <source>
        <dbReference type="ARBA" id="ARBA00022989"/>
    </source>
</evidence>
<feature type="transmembrane region" description="Helical" evidence="7">
    <location>
        <begin position="40"/>
        <end position="59"/>
    </location>
</feature>
<dbReference type="PRINTS" id="PR01837">
    <property type="entry name" value="MGTCSAPBPROT"/>
</dbReference>
<reference evidence="9 10" key="1">
    <citation type="submission" date="2024-11" db="EMBL/GenBank/DDBJ databases">
        <authorList>
            <person name="Heng Y.C."/>
            <person name="Lim A.C.H."/>
            <person name="Lee J.K.Y."/>
            <person name="Kittelmann S."/>
        </authorList>
    </citation>
    <scope>NUCLEOTIDE SEQUENCE [LARGE SCALE GENOMIC DNA]</scope>
    <source>
        <strain evidence="9 10">WILCCON 0114</strain>
    </source>
</reference>
<proteinExistence type="inferred from homology"/>
<comment type="similarity">
    <text evidence="2">Belongs to the MgtC/SapB family.</text>
</comment>
<dbReference type="RefSeq" id="WP_406789840.1">
    <property type="nucleotide sequence ID" value="NZ_JBJIAA010000027.1"/>
</dbReference>
<keyword evidence="4 7" id="KW-0812">Transmembrane</keyword>
<dbReference type="EMBL" id="JBJIAA010000027">
    <property type="protein sequence ID" value="MFL0253173.1"/>
    <property type="molecule type" value="Genomic_DNA"/>
</dbReference>
<feature type="transmembrane region" description="Helical" evidence="7">
    <location>
        <begin position="105"/>
        <end position="134"/>
    </location>
</feature>
<dbReference type="InterPro" id="IPR049177">
    <property type="entry name" value="MgtC_SapB_SrpB_YhiD_N"/>
</dbReference>
<feature type="transmembrane region" description="Helical" evidence="7">
    <location>
        <begin position="12"/>
        <end position="28"/>
    </location>
</feature>
<evidence type="ECO:0000256" key="7">
    <source>
        <dbReference type="SAM" id="Phobius"/>
    </source>
</evidence>
<evidence type="ECO:0000313" key="9">
    <source>
        <dbReference type="EMBL" id="MFL0253173.1"/>
    </source>
</evidence>
<evidence type="ECO:0000256" key="6">
    <source>
        <dbReference type="ARBA" id="ARBA00023136"/>
    </source>
</evidence>
<evidence type="ECO:0000256" key="1">
    <source>
        <dbReference type="ARBA" id="ARBA00004651"/>
    </source>
</evidence>